<dbReference type="AlphaFoldDB" id="A0A917F0X6"/>
<dbReference type="InterPro" id="IPR027791">
    <property type="entry name" value="Galactosyl_T_C"/>
</dbReference>
<feature type="domain" description="Galactosyltransferase C-terminal" evidence="5">
    <location>
        <begin position="153"/>
        <end position="213"/>
    </location>
</feature>
<dbReference type="InterPro" id="IPR029044">
    <property type="entry name" value="Nucleotide-diphossugar_trans"/>
</dbReference>
<dbReference type="RefSeq" id="WP_188681198.1">
    <property type="nucleotide sequence ID" value="NZ_BMGP01000009.1"/>
</dbReference>
<evidence type="ECO:0000256" key="2">
    <source>
        <dbReference type="ARBA" id="ARBA00006739"/>
    </source>
</evidence>
<comment type="caution">
    <text evidence="6">The sequence shown here is derived from an EMBL/GenBank/DDBJ whole genome shotgun (WGS) entry which is preliminary data.</text>
</comment>
<dbReference type="SUPFAM" id="SSF53448">
    <property type="entry name" value="Nucleotide-diphospho-sugar transferases"/>
    <property type="match status" value="1"/>
</dbReference>
<reference evidence="6 7" key="1">
    <citation type="journal article" date="2014" name="Int. J. Syst. Evol. Microbiol.">
        <title>Complete genome sequence of Corynebacterium casei LMG S-19264T (=DSM 44701T), isolated from a smear-ripened cheese.</title>
        <authorList>
            <consortium name="US DOE Joint Genome Institute (JGI-PGF)"/>
            <person name="Walter F."/>
            <person name="Albersmeier A."/>
            <person name="Kalinowski J."/>
            <person name="Ruckert C."/>
        </authorList>
    </citation>
    <scope>NUCLEOTIDE SEQUENCE [LARGE SCALE GENOMIC DNA]</scope>
    <source>
        <strain evidence="6 7">CGMCC 1.12976</strain>
    </source>
</reference>
<accession>A0A917F0X6</accession>
<evidence type="ECO:0000256" key="3">
    <source>
        <dbReference type="ARBA" id="ARBA00022676"/>
    </source>
</evidence>
<dbReference type="PANTHER" id="PTHR43179">
    <property type="entry name" value="RHAMNOSYLTRANSFERASE WBBL"/>
    <property type="match status" value="1"/>
</dbReference>
<dbReference type="PANTHER" id="PTHR43179:SF12">
    <property type="entry name" value="GALACTOFURANOSYLTRANSFERASE GLFT2"/>
    <property type="match status" value="1"/>
</dbReference>
<dbReference type="Proteomes" id="UP000598775">
    <property type="component" value="Unassembled WGS sequence"/>
</dbReference>
<keyword evidence="7" id="KW-1185">Reference proteome</keyword>
<dbReference type="Gene3D" id="3.90.550.10">
    <property type="entry name" value="Spore Coat Polysaccharide Biosynthesis Protein SpsA, Chain A"/>
    <property type="match status" value="1"/>
</dbReference>
<dbReference type="EMBL" id="BMGP01000009">
    <property type="protein sequence ID" value="GGF41330.1"/>
    <property type="molecule type" value="Genomic_DNA"/>
</dbReference>
<dbReference type="Pfam" id="PF02709">
    <property type="entry name" value="Glyco_transf_7C"/>
    <property type="match status" value="1"/>
</dbReference>
<sequence>MNGPAVVTLVSAARLDHAQAQWARTAEIEGLRQVTVWLDEKSPPRLPGTVIHLPPGANGLRLAVGRNVGAQAAIDGGADLLVFLDADCLPGNNLIERYCTASREHSEAMLCGPVTYLPEEFVGTTPADLERATKPHSARPNPTDTRCELAPADDYRLFWSLSFAVTAPTWRRSGGFSELYEGYGGEDTDFAATLLERTIPLVWVGGAHAYHQYHPTQAPPWQHLDDIVRNASIFHSRWGSWPMEGWLNAFAKAGAIRFADGGWMRVT</sequence>
<evidence type="ECO:0000313" key="6">
    <source>
        <dbReference type="EMBL" id="GGF41330.1"/>
    </source>
</evidence>
<gene>
    <name evidence="6" type="ORF">GCM10011399_37520</name>
</gene>
<keyword evidence="3" id="KW-0328">Glycosyltransferase</keyword>
<evidence type="ECO:0000256" key="1">
    <source>
        <dbReference type="ARBA" id="ARBA00004776"/>
    </source>
</evidence>
<keyword evidence="4 6" id="KW-0808">Transferase</keyword>
<evidence type="ECO:0000256" key="4">
    <source>
        <dbReference type="ARBA" id="ARBA00022679"/>
    </source>
</evidence>
<organism evidence="6 7">
    <name type="scientific">Subtercola lobariae</name>
    <dbReference type="NCBI Taxonomy" id="1588641"/>
    <lineage>
        <taxon>Bacteria</taxon>
        <taxon>Bacillati</taxon>
        <taxon>Actinomycetota</taxon>
        <taxon>Actinomycetes</taxon>
        <taxon>Micrococcales</taxon>
        <taxon>Microbacteriaceae</taxon>
        <taxon>Subtercola</taxon>
    </lineage>
</organism>
<evidence type="ECO:0000259" key="5">
    <source>
        <dbReference type="Pfam" id="PF02709"/>
    </source>
</evidence>
<proteinExistence type="inferred from homology"/>
<comment type="pathway">
    <text evidence="1">Cell wall biogenesis; cell wall polysaccharide biosynthesis.</text>
</comment>
<comment type="similarity">
    <text evidence="2">Belongs to the glycosyltransferase 2 family.</text>
</comment>
<protein>
    <submittedName>
        <fullName evidence="6">Glycosyl transferase family A</fullName>
    </submittedName>
</protein>
<name>A0A917F0X6_9MICO</name>
<evidence type="ECO:0000313" key="7">
    <source>
        <dbReference type="Proteomes" id="UP000598775"/>
    </source>
</evidence>
<dbReference type="GO" id="GO:0016757">
    <property type="term" value="F:glycosyltransferase activity"/>
    <property type="evidence" value="ECO:0007669"/>
    <property type="project" value="UniProtKB-KW"/>
</dbReference>